<keyword evidence="2" id="KW-1185">Reference proteome</keyword>
<sequence>MIILPVAVLQLLIMLVWVHAVLMVCARQAVLMKPCQRVQ</sequence>
<name>A0ABR4XPP7_9LACO</name>
<dbReference type="EMBL" id="AXCV01000373">
    <property type="protein sequence ID" value="KGO27914.1"/>
    <property type="molecule type" value="Genomic_DNA"/>
</dbReference>
<evidence type="ECO:0000313" key="2">
    <source>
        <dbReference type="Proteomes" id="UP000030023"/>
    </source>
</evidence>
<dbReference type="Proteomes" id="UP000030023">
    <property type="component" value="Unassembled WGS sequence"/>
</dbReference>
<protein>
    <submittedName>
        <fullName evidence="1">Uncharacterized protein</fullName>
    </submittedName>
</protein>
<proteinExistence type="predicted"/>
<reference evidence="1 2" key="1">
    <citation type="journal article" date="2014" name="Antonie Van Leeuwenhoek">
        <title>Oenococcus alcoholitolerans sp. nov., a lactic acid bacteria isolated from cachaca and ethanol fermentation processes.</title>
        <authorList>
            <person name="Badotti F."/>
            <person name="Moreira A.P."/>
            <person name="Tonon L.A."/>
            <person name="de Lucena B.T."/>
            <person name="Gomes Fde C."/>
            <person name="Kruger R."/>
            <person name="Thompson C.C."/>
            <person name="de Morais M.A.Jr."/>
            <person name="Rosa C.A."/>
            <person name="Thompson F.L."/>
        </authorList>
    </citation>
    <scope>NUCLEOTIDE SEQUENCE [LARGE SCALE GENOMIC DNA]</scope>
    <source>
        <strain evidence="1 2">UFRJ-M7.2.18</strain>
    </source>
</reference>
<accession>A0ABR4XPP7</accession>
<organism evidence="1 2">
    <name type="scientific">Oenococcus alcoholitolerans</name>
    <dbReference type="NCBI Taxonomy" id="931074"/>
    <lineage>
        <taxon>Bacteria</taxon>
        <taxon>Bacillati</taxon>
        <taxon>Bacillota</taxon>
        <taxon>Bacilli</taxon>
        <taxon>Lactobacillales</taxon>
        <taxon>Lactobacillaceae</taxon>
        <taxon>Oenococcus</taxon>
    </lineage>
</organism>
<comment type="caution">
    <text evidence="1">The sequence shown here is derived from an EMBL/GenBank/DDBJ whole genome shotgun (WGS) entry which is preliminary data.</text>
</comment>
<evidence type="ECO:0000313" key="1">
    <source>
        <dbReference type="EMBL" id="KGO27914.1"/>
    </source>
</evidence>
<gene>
    <name evidence="1" type="ORF">Q757_07320</name>
</gene>